<dbReference type="AlphaFoldDB" id="B3E871"/>
<dbReference type="Proteomes" id="UP000002420">
    <property type="component" value="Chromosome"/>
</dbReference>
<evidence type="ECO:0000256" key="1">
    <source>
        <dbReference type="SAM" id="Coils"/>
    </source>
</evidence>
<reference evidence="2 3" key="1">
    <citation type="submission" date="2008-05" db="EMBL/GenBank/DDBJ databases">
        <title>Complete sequence of chromosome of Geobacter lovleyi SZ.</title>
        <authorList>
            <consortium name="US DOE Joint Genome Institute"/>
            <person name="Lucas S."/>
            <person name="Copeland A."/>
            <person name="Lapidus A."/>
            <person name="Glavina del Rio T."/>
            <person name="Dalin E."/>
            <person name="Tice H."/>
            <person name="Bruce D."/>
            <person name="Goodwin L."/>
            <person name="Pitluck S."/>
            <person name="Chertkov O."/>
            <person name="Meincke L."/>
            <person name="Brettin T."/>
            <person name="Detter J.C."/>
            <person name="Han C."/>
            <person name="Tapia R."/>
            <person name="Kuske C.R."/>
            <person name="Schmutz J."/>
            <person name="Larimer F."/>
            <person name="Land M."/>
            <person name="Hauser L."/>
            <person name="Kyrpides N."/>
            <person name="Mikhailova N."/>
            <person name="Sung Y."/>
            <person name="Fletcher K.E."/>
            <person name="Ritalahti K.M."/>
            <person name="Loeffler F.E."/>
            <person name="Richardson P."/>
        </authorList>
    </citation>
    <scope>NUCLEOTIDE SEQUENCE [LARGE SCALE GENOMIC DNA]</scope>
    <source>
        <strain evidence="3">ATCC BAA-1151 / DSM 17278 / SZ</strain>
    </source>
</reference>
<evidence type="ECO:0000313" key="3">
    <source>
        <dbReference type="Proteomes" id="UP000002420"/>
    </source>
</evidence>
<dbReference type="eggNOG" id="COG3937">
    <property type="taxonomic scope" value="Bacteria"/>
</dbReference>
<proteinExistence type="predicted"/>
<keyword evidence="1" id="KW-0175">Coiled coil</keyword>
<keyword evidence="3" id="KW-1185">Reference proteome</keyword>
<organism evidence="2 3">
    <name type="scientific">Trichlorobacter lovleyi (strain ATCC BAA-1151 / DSM 17278 / SZ)</name>
    <name type="common">Geobacter lovleyi</name>
    <dbReference type="NCBI Taxonomy" id="398767"/>
    <lineage>
        <taxon>Bacteria</taxon>
        <taxon>Pseudomonadati</taxon>
        <taxon>Thermodesulfobacteriota</taxon>
        <taxon>Desulfuromonadia</taxon>
        <taxon>Geobacterales</taxon>
        <taxon>Geobacteraceae</taxon>
        <taxon>Trichlorobacter</taxon>
    </lineage>
</organism>
<feature type="coiled-coil region" evidence="1">
    <location>
        <begin position="16"/>
        <end position="43"/>
    </location>
</feature>
<dbReference type="HOGENOM" id="CLU_131526_3_1_7"/>
<protein>
    <recommendedName>
        <fullName evidence="4">Phasin superfamily protein</fullName>
    </recommendedName>
</protein>
<dbReference type="STRING" id="398767.Glov_1387"/>
<accession>B3E871</accession>
<sequence>MKEKLEQLFYFGLGSALMAKEKLEQAGESAKELKEENERKAREFFDQAVAKGSEEREQIKGSIKALLKEAIDELGLATKADLEALREELAKQRQGQL</sequence>
<evidence type="ECO:0000313" key="2">
    <source>
        <dbReference type="EMBL" id="ACD95108.1"/>
    </source>
</evidence>
<name>B3E871_TRIL1</name>
<gene>
    <name evidence="2" type="ordered locus">Glov_1387</name>
</gene>
<dbReference type="KEGG" id="glo:Glov_1387"/>
<dbReference type="RefSeq" id="WP_012469453.1">
    <property type="nucleotide sequence ID" value="NC_010814.1"/>
</dbReference>
<evidence type="ECO:0008006" key="4">
    <source>
        <dbReference type="Google" id="ProtNLM"/>
    </source>
</evidence>
<dbReference type="OrthoDB" id="5405696at2"/>
<dbReference type="EMBL" id="CP001089">
    <property type="protein sequence ID" value="ACD95108.1"/>
    <property type="molecule type" value="Genomic_DNA"/>
</dbReference>